<feature type="domain" description="PH" evidence="1">
    <location>
        <begin position="49"/>
        <end position="144"/>
    </location>
</feature>
<evidence type="ECO:0000259" key="1">
    <source>
        <dbReference type="PROSITE" id="PS50003"/>
    </source>
</evidence>
<evidence type="ECO:0000313" key="2">
    <source>
        <dbReference type="EMBL" id="CCD17496.1"/>
    </source>
</evidence>
<reference evidence="2 3" key="2">
    <citation type="journal article" date="2012" name="Proc. Natl. Acad. Sci. U.S.A.">
        <title>Antigenic diversity is generated by distinct evolutionary mechanisms in African trypanosome species.</title>
        <authorList>
            <person name="Jackson A.P."/>
            <person name="Berry A."/>
            <person name="Aslett M."/>
            <person name="Allison H.C."/>
            <person name="Burton P."/>
            <person name="Vavrova-Anderson J."/>
            <person name="Brown R."/>
            <person name="Browne H."/>
            <person name="Corton N."/>
            <person name="Hauser H."/>
            <person name="Gamble J."/>
            <person name="Gilderthorp R."/>
            <person name="Marcello L."/>
            <person name="McQuillan J."/>
            <person name="Otto T.D."/>
            <person name="Quail M.A."/>
            <person name="Sanders M.J."/>
            <person name="van Tonder A."/>
            <person name="Ginger M.L."/>
            <person name="Field M.C."/>
            <person name="Barry J.D."/>
            <person name="Hertz-Fowler C."/>
            <person name="Berriman M."/>
        </authorList>
    </citation>
    <scope>NUCLEOTIDE SEQUENCE [LARGE SCALE GENOMIC DNA]</scope>
    <source>
        <strain evidence="2 3">IL3000</strain>
    </source>
</reference>
<comment type="caution">
    <text evidence="2">The sequence shown here is derived from an EMBL/GenBank/DDBJ whole genome shotgun (WGS) entry which is preliminary data.</text>
</comment>
<dbReference type="Proteomes" id="UP000000702">
    <property type="component" value="Unassembled WGS sequence"/>
</dbReference>
<reference evidence="3" key="1">
    <citation type="submission" date="2011-07" db="EMBL/GenBank/DDBJ databases">
        <title>Divergent evolution of antigenic variation in African trypanosomes.</title>
        <authorList>
            <person name="Jackson A.P."/>
            <person name="Berry A."/>
            <person name="Allison H.C."/>
            <person name="Burton P."/>
            <person name="Anderson J."/>
            <person name="Aslett M."/>
            <person name="Brown R."/>
            <person name="Corton N."/>
            <person name="Harris D."/>
            <person name="Hauser H."/>
            <person name="Gamble J."/>
            <person name="Gilderthorp R."/>
            <person name="McQuillan J."/>
            <person name="Quail M.A."/>
            <person name="Sanders M."/>
            <person name="Van Tonder A."/>
            <person name="Ginger M.L."/>
            <person name="Donelson J.E."/>
            <person name="Field M.C."/>
            <person name="Barry J.D."/>
            <person name="Berriman M."/>
            <person name="Hertz-Fowler C."/>
        </authorList>
    </citation>
    <scope>NUCLEOTIDE SEQUENCE [LARGE SCALE GENOMIC DNA]</scope>
    <source>
        <strain evidence="3">IL3000</strain>
    </source>
</reference>
<gene>
    <name evidence="2" type="ORF">TCIL3000_0_23130</name>
</gene>
<dbReference type="PROSITE" id="PS50003">
    <property type="entry name" value="PH_DOMAIN"/>
    <property type="match status" value="1"/>
</dbReference>
<dbReference type="SUPFAM" id="SSF50729">
    <property type="entry name" value="PH domain-like"/>
    <property type="match status" value="1"/>
</dbReference>
<dbReference type="InterPro" id="IPR001849">
    <property type="entry name" value="PH_domain"/>
</dbReference>
<dbReference type="EMBL" id="CAEQ01002733">
    <property type="protein sequence ID" value="CCD17496.1"/>
    <property type="molecule type" value="Genomic_DNA"/>
</dbReference>
<protein>
    <recommendedName>
        <fullName evidence="1">PH domain-containing protein</fullName>
    </recommendedName>
</protein>
<dbReference type="CDD" id="cd00821">
    <property type="entry name" value="PH"/>
    <property type="match status" value="1"/>
</dbReference>
<dbReference type="Gene3D" id="2.30.29.30">
    <property type="entry name" value="Pleckstrin-homology domain (PH domain)/Phosphotyrosine-binding domain (PTB)"/>
    <property type="match status" value="1"/>
</dbReference>
<dbReference type="InterPro" id="IPR011993">
    <property type="entry name" value="PH-like_dom_sf"/>
</dbReference>
<dbReference type="AlphaFoldDB" id="F9WJJ1"/>
<proteinExistence type="predicted"/>
<name>F9WJJ1_TRYCI</name>
<sequence length="145" mass="16355">MPFIRTGLATLRRSVEVHKKIPQSVFNDVARNIDEVLNPNLKDYEGSRVTPHHGAVQRHTADRGWKDCELSLDDNGIVMRDVETGTTEKVELGALTSVCPIDASMAREKYVFAVKNHTGKAYWFKDVDEAAYKRWITVLQNAVPS</sequence>
<keyword evidence="3" id="KW-1185">Reference proteome</keyword>
<accession>F9WJJ1</accession>
<organism evidence="2 3">
    <name type="scientific">Trypanosoma congolense (strain IL3000)</name>
    <dbReference type="NCBI Taxonomy" id="1068625"/>
    <lineage>
        <taxon>Eukaryota</taxon>
        <taxon>Discoba</taxon>
        <taxon>Euglenozoa</taxon>
        <taxon>Kinetoplastea</taxon>
        <taxon>Metakinetoplastina</taxon>
        <taxon>Trypanosomatida</taxon>
        <taxon>Trypanosomatidae</taxon>
        <taxon>Trypanosoma</taxon>
        <taxon>Nannomonas</taxon>
    </lineage>
</organism>
<evidence type="ECO:0000313" key="3">
    <source>
        <dbReference type="Proteomes" id="UP000000702"/>
    </source>
</evidence>